<protein>
    <submittedName>
        <fullName evidence="2">Uncharacterized protein</fullName>
    </submittedName>
</protein>
<sequence length="243" mass="23946">MKLHSIFKLNTARALSVLAIAALTASAALLSFIPVRAAAAPTMALQCQVSPDQNGVGVTLSCNGELPDGSNINLVCNAGVITEDNGEYKAGGGTCNIGAGLAGITLSADPDGFVLVTPSTGTIIVTNGGETVTVNGLLASATVSAYGQGITVTLSPLSVSVLNTQITTSVKLLNTISVASIAVQGNAASVGISGSTLTISGPNLSYNGDVAGLISFTGACNNTVMANLGLLIPIVAPTLSCGI</sequence>
<reference evidence="3" key="1">
    <citation type="journal article" date="2019" name="Int. J. Syst. Evol. Microbiol.">
        <title>The Global Catalogue of Microorganisms (GCM) 10K type strain sequencing project: providing services to taxonomists for standard genome sequencing and annotation.</title>
        <authorList>
            <consortium name="The Broad Institute Genomics Platform"/>
            <consortium name="The Broad Institute Genome Sequencing Center for Infectious Disease"/>
            <person name="Wu L."/>
            <person name="Ma J."/>
        </authorList>
    </citation>
    <scope>NUCLEOTIDE SEQUENCE [LARGE SCALE GENOMIC DNA]</scope>
    <source>
        <strain evidence="3">CGMCC 1.15439</strain>
    </source>
</reference>
<keyword evidence="1" id="KW-0732">Signal</keyword>
<dbReference type="EMBL" id="BMJA01000001">
    <property type="protein sequence ID" value="GGA17251.1"/>
    <property type="molecule type" value="Genomic_DNA"/>
</dbReference>
<name>A0ABQ1FJ89_9GAMM</name>
<evidence type="ECO:0000256" key="1">
    <source>
        <dbReference type="SAM" id="SignalP"/>
    </source>
</evidence>
<feature type="chain" id="PRO_5045669403" evidence="1">
    <location>
        <begin position="28"/>
        <end position="243"/>
    </location>
</feature>
<evidence type="ECO:0000313" key="2">
    <source>
        <dbReference type="EMBL" id="GGA17251.1"/>
    </source>
</evidence>
<comment type="caution">
    <text evidence="2">The sequence shown here is derived from an EMBL/GenBank/DDBJ whole genome shotgun (WGS) entry which is preliminary data.</text>
</comment>
<gene>
    <name evidence="2" type="ORF">GCM10010981_01230</name>
</gene>
<keyword evidence="3" id="KW-1185">Reference proteome</keyword>
<dbReference type="RefSeq" id="WP_188792344.1">
    <property type="nucleotide sequence ID" value="NZ_BMJA01000001.1"/>
</dbReference>
<evidence type="ECO:0000313" key="3">
    <source>
        <dbReference type="Proteomes" id="UP000620046"/>
    </source>
</evidence>
<accession>A0ABQ1FJ89</accession>
<feature type="signal peptide" evidence="1">
    <location>
        <begin position="1"/>
        <end position="27"/>
    </location>
</feature>
<dbReference type="Proteomes" id="UP000620046">
    <property type="component" value="Unassembled WGS sequence"/>
</dbReference>
<proteinExistence type="predicted"/>
<organism evidence="2 3">
    <name type="scientific">Dyella nitratireducens</name>
    <dbReference type="NCBI Taxonomy" id="1849580"/>
    <lineage>
        <taxon>Bacteria</taxon>
        <taxon>Pseudomonadati</taxon>
        <taxon>Pseudomonadota</taxon>
        <taxon>Gammaproteobacteria</taxon>
        <taxon>Lysobacterales</taxon>
        <taxon>Rhodanobacteraceae</taxon>
        <taxon>Dyella</taxon>
    </lineage>
</organism>